<organism evidence="1 2">
    <name type="scientific">Naganishia cerealis</name>
    <dbReference type="NCBI Taxonomy" id="610337"/>
    <lineage>
        <taxon>Eukaryota</taxon>
        <taxon>Fungi</taxon>
        <taxon>Dikarya</taxon>
        <taxon>Basidiomycota</taxon>
        <taxon>Agaricomycotina</taxon>
        <taxon>Tremellomycetes</taxon>
        <taxon>Filobasidiales</taxon>
        <taxon>Filobasidiaceae</taxon>
        <taxon>Naganishia</taxon>
    </lineage>
</organism>
<proteinExistence type="predicted"/>
<sequence length="356" mass="37907">PSLNPKESTTSINSMDKSFGHRNKGSGGLFVVPGAPLPSVGYDSRGAGKDREKSATPNGYLHPSSETSANVIQLAPVVAHDPLQVPSGSTVVSGPASPLTSSSRHRHERSLSKEPVIAAPIPSSVVHRYQPARPSPLALAAKSADDTTTMPVRGNSVTATSPSASVTGSGSREGSLSGSGILGVKAEERKPDNAVPKWGQKPFRSAATPALNQTTSGAADAVEHVAENDDSEDEDPFEHSKYDRHRSTASTHVSSVAGSIAGKRDTVRQSRDRRDVMGGIAEWQDEVEVGVAYSPSEYSPFDTPQHNGYAIHTAHGQDSAYPYPPEQQEYELQNRRNEHRANGQQGDPFTDVRYRG</sequence>
<dbReference type="Proteomes" id="UP001241377">
    <property type="component" value="Unassembled WGS sequence"/>
</dbReference>
<accession>A0ACC2V367</accession>
<evidence type="ECO:0000313" key="1">
    <source>
        <dbReference type="EMBL" id="KAJ9093560.1"/>
    </source>
</evidence>
<comment type="caution">
    <text evidence="1">The sequence shown here is derived from an EMBL/GenBank/DDBJ whole genome shotgun (WGS) entry which is preliminary data.</text>
</comment>
<keyword evidence="2" id="KW-1185">Reference proteome</keyword>
<protein>
    <submittedName>
        <fullName evidence="1">Uncharacterized protein</fullName>
    </submittedName>
</protein>
<name>A0ACC2V367_9TREE</name>
<evidence type="ECO:0000313" key="2">
    <source>
        <dbReference type="Proteomes" id="UP001241377"/>
    </source>
</evidence>
<gene>
    <name evidence="1" type="ORF">QFC19_008287</name>
</gene>
<dbReference type="EMBL" id="JASBWR010000122">
    <property type="protein sequence ID" value="KAJ9093560.1"/>
    <property type="molecule type" value="Genomic_DNA"/>
</dbReference>
<feature type="non-terminal residue" evidence="1">
    <location>
        <position position="1"/>
    </location>
</feature>
<reference evidence="1" key="1">
    <citation type="submission" date="2023-04" db="EMBL/GenBank/DDBJ databases">
        <title>Draft Genome sequencing of Naganishia species isolated from polar environments using Oxford Nanopore Technology.</title>
        <authorList>
            <person name="Leo P."/>
            <person name="Venkateswaran K."/>
        </authorList>
    </citation>
    <scope>NUCLEOTIDE SEQUENCE</scope>
    <source>
        <strain evidence="1">MNA-CCFEE 5261</strain>
    </source>
</reference>